<dbReference type="FunFam" id="3.40.50.300:FF:000032">
    <property type="entry name" value="Export ABC transporter ATP-binding protein"/>
    <property type="match status" value="1"/>
</dbReference>
<dbReference type="GO" id="GO:0098796">
    <property type="term" value="C:membrane protein complex"/>
    <property type="evidence" value="ECO:0007669"/>
    <property type="project" value="UniProtKB-ARBA"/>
</dbReference>
<dbReference type="AlphaFoldDB" id="A0A936F2P5"/>
<comment type="caution">
    <text evidence="6">The sequence shown here is derived from an EMBL/GenBank/DDBJ whole genome shotgun (WGS) entry which is preliminary data.</text>
</comment>
<dbReference type="PROSITE" id="PS50893">
    <property type="entry name" value="ABC_TRANSPORTER_2"/>
    <property type="match status" value="1"/>
</dbReference>
<dbReference type="InterPro" id="IPR003593">
    <property type="entry name" value="AAA+_ATPase"/>
</dbReference>
<keyword evidence="2" id="KW-0547">Nucleotide-binding</keyword>
<dbReference type="Pfam" id="PF00005">
    <property type="entry name" value="ABC_tran"/>
    <property type="match status" value="1"/>
</dbReference>
<reference evidence="6 7" key="1">
    <citation type="submission" date="2020-10" db="EMBL/GenBank/DDBJ databases">
        <title>Connecting structure to function with the recovery of over 1000 high-quality activated sludge metagenome-assembled genomes encoding full-length rRNA genes using long-read sequencing.</title>
        <authorList>
            <person name="Singleton C.M."/>
            <person name="Petriglieri F."/>
            <person name="Kristensen J.M."/>
            <person name="Kirkegaard R.H."/>
            <person name="Michaelsen T.Y."/>
            <person name="Andersen M.H."/>
            <person name="Karst S.M."/>
            <person name="Dueholm M.S."/>
            <person name="Nielsen P.H."/>
            <person name="Albertsen M."/>
        </authorList>
    </citation>
    <scope>NUCLEOTIDE SEQUENCE [LARGE SCALE GENOMIC DNA]</scope>
    <source>
        <strain evidence="6">OdNE_18-Q3-R46-58_MAXAC.008</strain>
    </source>
</reference>
<evidence type="ECO:0000256" key="1">
    <source>
        <dbReference type="ARBA" id="ARBA00022448"/>
    </source>
</evidence>
<proteinExistence type="inferred from homology"/>
<dbReference type="GO" id="GO:0005886">
    <property type="term" value="C:plasma membrane"/>
    <property type="evidence" value="ECO:0007669"/>
    <property type="project" value="TreeGrafter"/>
</dbReference>
<evidence type="ECO:0000256" key="3">
    <source>
        <dbReference type="ARBA" id="ARBA00022840"/>
    </source>
</evidence>
<dbReference type="InterPro" id="IPR015854">
    <property type="entry name" value="ABC_transpr_LolD-like"/>
</dbReference>
<dbReference type="InterPro" id="IPR017911">
    <property type="entry name" value="MacB-like_ATP-bd"/>
</dbReference>
<evidence type="ECO:0000256" key="2">
    <source>
        <dbReference type="ARBA" id="ARBA00022741"/>
    </source>
</evidence>
<dbReference type="PROSITE" id="PS00211">
    <property type="entry name" value="ABC_TRANSPORTER_1"/>
    <property type="match status" value="1"/>
</dbReference>
<feature type="domain" description="ABC transporter" evidence="5">
    <location>
        <begin position="9"/>
        <end position="231"/>
    </location>
</feature>
<dbReference type="CDD" id="cd03255">
    <property type="entry name" value="ABC_MJ0796_LolCDE_FtsE"/>
    <property type="match status" value="1"/>
</dbReference>
<keyword evidence="3 6" id="KW-0067">ATP-binding</keyword>
<evidence type="ECO:0000256" key="4">
    <source>
        <dbReference type="ARBA" id="ARBA00038388"/>
    </source>
</evidence>
<dbReference type="Gene3D" id="3.40.50.300">
    <property type="entry name" value="P-loop containing nucleotide triphosphate hydrolases"/>
    <property type="match status" value="1"/>
</dbReference>
<evidence type="ECO:0000313" key="7">
    <source>
        <dbReference type="Proteomes" id="UP000709959"/>
    </source>
</evidence>
<dbReference type="SMART" id="SM00382">
    <property type="entry name" value="AAA"/>
    <property type="match status" value="1"/>
</dbReference>
<dbReference type="GO" id="GO:0022857">
    <property type="term" value="F:transmembrane transporter activity"/>
    <property type="evidence" value="ECO:0007669"/>
    <property type="project" value="TreeGrafter"/>
</dbReference>
<sequence length="231" mass="25329">MSTGNDIALEARDLTRVYGRGSEEVRALDGVSLQVRKGEFVSFMGPSGSGKTTLVNLLGCLENPTSGELDLAGRRIFGNGDLLGERDLTRIRREIFGYIFQNFYLIPTLTVRENVALPLAFYRKPGVEGEVESLLALLGMEHRMNHLPGQISGGEMQRVAIARALVNRPEILLADEPTGNLDTTRTGEIGEILQQLNRSTGLTILMVTHNPDLGRLGGRHIEMRDGRACEA</sequence>
<organism evidence="6 7">
    <name type="scientific">Candidatus Geothrix odensensis</name>
    <dbReference type="NCBI Taxonomy" id="2954440"/>
    <lineage>
        <taxon>Bacteria</taxon>
        <taxon>Pseudomonadati</taxon>
        <taxon>Acidobacteriota</taxon>
        <taxon>Holophagae</taxon>
        <taxon>Holophagales</taxon>
        <taxon>Holophagaceae</taxon>
        <taxon>Geothrix</taxon>
    </lineage>
</organism>
<dbReference type="InterPro" id="IPR003439">
    <property type="entry name" value="ABC_transporter-like_ATP-bd"/>
</dbReference>
<comment type="similarity">
    <text evidence="4">Belongs to the ABC transporter superfamily. Macrolide exporter (TC 3.A.1.122) family.</text>
</comment>
<evidence type="ECO:0000259" key="5">
    <source>
        <dbReference type="PROSITE" id="PS50893"/>
    </source>
</evidence>
<dbReference type="GO" id="GO:0016887">
    <property type="term" value="F:ATP hydrolysis activity"/>
    <property type="evidence" value="ECO:0007669"/>
    <property type="project" value="InterPro"/>
</dbReference>
<evidence type="ECO:0000313" key="6">
    <source>
        <dbReference type="EMBL" id="MBK8572042.1"/>
    </source>
</evidence>
<dbReference type="PANTHER" id="PTHR24220">
    <property type="entry name" value="IMPORT ATP-BINDING PROTEIN"/>
    <property type="match status" value="1"/>
</dbReference>
<dbReference type="Proteomes" id="UP000709959">
    <property type="component" value="Unassembled WGS sequence"/>
</dbReference>
<dbReference type="SUPFAM" id="SSF52540">
    <property type="entry name" value="P-loop containing nucleoside triphosphate hydrolases"/>
    <property type="match status" value="1"/>
</dbReference>
<dbReference type="GO" id="GO:0005524">
    <property type="term" value="F:ATP binding"/>
    <property type="evidence" value="ECO:0007669"/>
    <property type="project" value="UniProtKB-KW"/>
</dbReference>
<dbReference type="InterPro" id="IPR027417">
    <property type="entry name" value="P-loop_NTPase"/>
</dbReference>
<gene>
    <name evidence="6" type="ORF">IPN91_05215</name>
</gene>
<dbReference type="InterPro" id="IPR017871">
    <property type="entry name" value="ABC_transporter-like_CS"/>
</dbReference>
<dbReference type="EMBL" id="JADKCH010000003">
    <property type="protein sequence ID" value="MBK8572042.1"/>
    <property type="molecule type" value="Genomic_DNA"/>
</dbReference>
<protein>
    <submittedName>
        <fullName evidence="6">ABC transporter ATP-binding protein</fullName>
    </submittedName>
</protein>
<accession>A0A936F2P5</accession>
<keyword evidence="1" id="KW-0813">Transport</keyword>
<name>A0A936F2P5_9BACT</name>